<sequence>MDHFRPHLFPRPSFEGYYTHLTLPSSASLILIISSVFVPSVQKKHMVSITYVPPSFPDAPCFKRELFVDDIQMTPYDPLEHGKRVEEEGKDGAAVAFKLTVSGVGYMTVWEDDSVEIDVSAPSGEWEFAASVPGGVGKNRAEWIRGERDSTPEGVLVNLPLPLHWHVHSLASECTFELSISEKVYAHLHALDASPSTTTTTLKTTNGTAEPKGVAMIHLEKNWAHSFPSSHIWLRAHNPPSLNSHDPSSGSSLCLAGGRTLGVDAYLITYHAPSGTQHDVSFVPPWSMSLPVPFLSSQSLSPTHSAVLSYPTRTIHLRTSTLTHRISITASAPPDTFIPYSAPFYDGHRPNFLAQSYYAHVEVRVERRALVKLEGILGMVLWLLVGWMGGGWGERVLGFLGMSGLFVPTPSPNERGTGSTFGIRLGPWEEISRETFKGASLEFGGDVYGDERKGRADPQEGKKVR</sequence>
<evidence type="ECO:0000256" key="1">
    <source>
        <dbReference type="SAM" id="MobiDB-lite"/>
    </source>
</evidence>
<gene>
    <name evidence="2" type="ORF">BDV98DRAFT_607005</name>
</gene>
<dbReference type="Proteomes" id="UP000305067">
    <property type="component" value="Unassembled WGS sequence"/>
</dbReference>
<evidence type="ECO:0000313" key="3">
    <source>
        <dbReference type="Proteomes" id="UP000305067"/>
    </source>
</evidence>
<keyword evidence="3" id="KW-1185">Reference proteome</keyword>
<reference evidence="2 3" key="1">
    <citation type="journal article" date="2019" name="Nat. Ecol. Evol.">
        <title>Megaphylogeny resolves global patterns of mushroom evolution.</title>
        <authorList>
            <person name="Varga T."/>
            <person name="Krizsan K."/>
            <person name="Foldi C."/>
            <person name="Dima B."/>
            <person name="Sanchez-Garcia M."/>
            <person name="Sanchez-Ramirez S."/>
            <person name="Szollosi G.J."/>
            <person name="Szarkandi J.G."/>
            <person name="Papp V."/>
            <person name="Albert L."/>
            <person name="Andreopoulos W."/>
            <person name="Angelini C."/>
            <person name="Antonin V."/>
            <person name="Barry K.W."/>
            <person name="Bougher N.L."/>
            <person name="Buchanan P."/>
            <person name="Buyck B."/>
            <person name="Bense V."/>
            <person name="Catcheside P."/>
            <person name="Chovatia M."/>
            <person name="Cooper J."/>
            <person name="Damon W."/>
            <person name="Desjardin D."/>
            <person name="Finy P."/>
            <person name="Geml J."/>
            <person name="Haridas S."/>
            <person name="Hughes K."/>
            <person name="Justo A."/>
            <person name="Karasinski D."/>
            <person name="Kautmanova I."/>
            <person name="Kiss B."/>
            <person name="Kocsube S."/>
            <person name="Kotiranta H."/>
            <person name="LaButti K.M."/>
            <person name="Lechner B.E."/>
            <person name="Liimatainen K."/>
            <person name="Lipzen A."/>
            <person name="Lukacs Z."/>
            <person name="Mihaltcheva S."/>
            <person name="Morgado L.N."/>
            <person name="Niskanen T."/>
            <person name="Noordeloos M.E."/>
            <person name="Ohm R.A."/>
            <person name="Ortiz-Santana B."/>
            <person name="Ovrebo C."/>
            <person name="Racz N."/>
            <person name="Riley R."/>
            <person name="Savchenko A."/>
            <person name="Shiryaev A."/>
            <person name="Soop K."/>
            <person name="Spirin V."/>
            <person name="Szebenyi C."/>
            <person name="Tomsovsky M."/>
            <person name="Tulloss R.E."/>
            <person name="Uehling J."/>
            <person name="Grigoriev I.V."/>
            <person name="Vagvolgyi C."/>
            <person name="Papp T."/>
            <person name="Martin F.M."/>
            <person name="Miettinen O."/>
            <person name="Hibbett D.S."/>
            <person name="Nagy L.G."/>
        </authorList>
    </citation>
    <scope>NUCLEOTIDE SEQUENCE [LARGE SCALE GENOMIC DNA]</scope>
    <source>
        <strain evidence="2 3">CBS 309.79</strain>
    </source>
</reference>
<protein>
    <submittedName>
        <fullName evidence="2">Uncharacterized protein</fullName>
    </submittedName>
</protein>
<evidence type="ECO:0000313" key="2">
    <source>
        <dbReference type="EMBL" id="TFK98202.1"/>
    </source>
</evidence>
<name>A0A5C3Q893_9AGAR</name>
<accession>A0A5C3Q893</accession>
<organism evidence="2 3">
    <name type="scientific">Pterulicium gracile</name>
    <dbReference type="NCBI Taxonomy" id="1884261"/>
    <lineage>
        <taxon>Eukaryota</taxon>
        <taxon>Fungi</taxon>
        <taxon>Dikarya</taxon>
        <taxon>Basidiomycota</taxon>
        <taxon>Agaricomycotina</taxon>
        <taxon>Agaricomycetes</taxon>
        <taxon>Agaricomycetidae</taxon>
        <taxon>Agaricales</taxon>
        <taxon>Pleurotineae</taxon>
        <taxon>Pterulaceae</taxon>
        <taxon>Pterulicium</taxon>
    </lineage>
</organism>
<dbReference type="OrthoDB" id="5421239at2759"/>
<feature type="compositionally biased region" description="Basic and acidic residues" evidence="1">
    <location>
        <begin position="449"/>
        <end position="465"/>
    </location>
</feature>
<dbReference type="EMBL" id="ML178841">
    <property type="protein sequence ID" value="TFK98202.1"/>
    <property type="molecule type" value="Genomic_DNA"/>
</dbReference>
<dbReference type="AlphaFoldDB" id="A0A5C3Q893"/>
<proteinExistence type="predicted"/>
<feature type="region of interest" description="Disordered" evidence="1">
    <location>
        <begin position="442"/>
        <end position="465"/>
    </location>
</feature>